<evidence type="ECO:0000256" key="5">
    <source>
        <dbReference type="ARBA" id="ARBA00022692"/>
    </source>
</evidence>
<keyword evidence="5 8" id="KW-0812">Transmembrane</keyword>
<dbReference type="PROSITE" id="PS50928">
    <property type="entry name" value="ABC_TM1"/>
    <property type="match status" value="1"/>
</dbReference>
<protein>
    <submittedName>
        <fullName evidence="9">Carbohydrate ABC transporter permease</fullName>
    </submittedName>
</protein>
<reference evidence="9 10" key="1">
    <citation type="submission" date="2019-08" db="EMBL/GenBank/DDBJ databases">
        <title>Complete genome sequence of Kushneria sp. YCWA18, a halophilic phosphate-solubilizing bacterium isolated from Daqiao saltern in China.</title>
        <authorList>
            <person name="Du G.-X."/>
            <person name="Qu L.-Y."/>
        </authorList>
    </citation>
    <scope>NUCLEOTIDE SEQUENCE [LARGE SCALE GENOMIC DNA]</scope>
    <source>
        <strain evidence="9 10">YCWA18</strain>
    </source>
</reference>
<dbReference type="InterPro" id="IPR035906">
    <property type="entry name" value="MetI-like_sf"/>
</dbReference>
<name>A0A1S1NTC6_9GAMM</name>
<dbReference type="OrthoDB" id="9815445at2"/>
<feature type="transmembrane region" description="Helical" evidence="8">
    <location>
        <begin position="192"/>
        <end position="209"/>
    </location>
</feature>
<feature type="transmembrane region" description="Helical" evidence="8">
    <location>
        <begin position="72"/>
        <end position="96"/>
    </location>
</feature>
<feature type="transmembrane region" description="Helical" evidence="8">
    <location>
        <begin position="108"/>
        <end position="128"/>
    </location>
</feature>
<dbReference type="AlphaFoldDB" id="A0A1S1NTC6"/>
<feature type="transmembrane region" description="Helical" evidence="8">
    <location>
        <begin position="244"/>
        <end position="265"/>
    </location>
</feature>
<dbReference type="PANTHER" id="PTHR32243:SF18">
    <property type="entry name" value="INNER MEMBRANE ABC TRANSPORTER PERMEASE PROTEIN YCJP"/>
    <property type="match status" value="1"/>
</dbReference>
<dbReference type="KEGG" id="kuy:FY550_15395"/>
<evidence type="ECO:0000256" key="8">
    <source>
        <dbReference type="RuleBase" id="RU363032"/>
    </source>
</evidence>
<proteinExistence type="inferred from homology"/>
<gene>
    <name evidence="9" type="ORF">FY550_15395</name>
</gene>
<evidence type="ECO:0000313" key="9">
    <source>
        <dbReference type="EMBL" id="QEL12386.1"/>
    </source>
</evidence>
<dbReference type="SUPFAM" id="SSF161098">
    <property type="entry name" value="MetI-like"/>
    <property type="match status" value="1"/>
</dbReference>
<dbReference type="EMBL" id="CP043420">
    <property type="protein sequence ID" value="QEL12386.1"/>
    <property type="molecule type" value="Genomic_DNA"/>
</dbReference>
<evidence type="ECO:0000256" key="1">
    <source>
        <dbReference type="ARBA" id="ARBA00004651"/>
    </source>
</evidence>
<comment type="subcellular location">
    <subcellularLocation>
        <location evidence="1 8">Cell membrane</location>
        <topology evidence="1 8">Multi-pass membrane protein</topology>
    </subcellularLocation>
</comment>
<dbReference type="RefSeq" id="WP_070979698.1">
    <property type="nucleotide sequence ID" value="NZ_CP043420.1"/>
</dbReference>
<dbReference type="GO" id="GO:0055085">
    <property type="term" value="P:transmembrane transport"/>
    <property type="evidence" value="ECO:0007669"/>
    <property type="project" value="InterPro"/>
</dbReference>
<evidence type="ECO:0000313" key="10">
    <source>
        <dbReference type="Proteomes" id="UP000322553"/>
    </source>
</evidence>
<dbReference type="InterPro" id="IPR050901">
    <property type="entry name" value="BP-dep_ABC_trans_perm"/>
</dbReference>
<keyword evidence="10" id="KW-1185">Reference proteome</keyword>
<dbReference type="Gene3D" id="1.10.3720.10">
    <property type="entry name" value="MetI-like"/>
    <property type="match status" value="1"/>
</dbReference>
<evidence type="ECO:0000256" key="6">
    <source>
        <dbReference type="ARBA" id="ARBA00022989"/>
    </source>
</evidence>
<comment type="similarity">
    <text evidence="2">Belongs to the binding-protein-dependent transport system permease family. MalFG subfamily.</text>
</comment>
<sequence>MTLRRFKQVLLGIGFWLLVAVLMLYAVFPFYYAVITSLKPSSELFRVDYWLSSLDFSNYASVLSQGSFVASIWNSIVVAVSVVAIALLLGLTAAYALGRVRFRGRATVLMIVLGVSMFPQVAVLSGLFEVIRTLNLYNSPGGLILSYIIFTLPFTVWILTTFMRQLPDELEEAAIVDGATPWVTLTRVFMPLMWPAMATTGLLAFIAAWNEFLFALTFTLTDSQRTVPVAIALISGGSQYELPWGPIMAASVIVTVPLVILVLIFQRRIVSGLTAGAVKG</sequence>
<keyword evidence="6 8" id="KW-1133">Transmembrane helix</keyword>
<evidence type="ECO:0000256" key="3">
    <source>
        <dbReference type="ARBA" id="ARBA00022448"/>
    </source>
</evidence>
<evidence type="ECO:0000256" key="2">
    <source>
        <dbReference type="ARBA" id="ARBA00009047"/>
    </source>
</evidence>
<feature type="transmembrane region" description="Helical" evidence="8">
    <location>
        <begin position="140"/>
        <end position="159"/>
    </location>
</feature>
<keyword evidence="4" id="KW-1003">Cell membrane</keyword>
<dbReference type="Pfam" id="PF00528">
    <property type="entry name" value="BPD_transp_1"/>
    <property type="match status" value="1"/>
</dbReference>
<evidence type="ECO:0000256" key="4">
    <source>
        <dbReference type="ARBA" id="ARBA00022475"/>
    </source>
</evidence>
<keyword evidence="7 8" id="KW-0472">Membrane</keyword>
<dbReference type="CDD" id="cd06261">
    <property type="entry name" value="TM_PBP2"/>
    <property type="match status" value="1"/>
</dbReference>
<dbReference type="PANTHER" id="PTHR32243">
    <property type="entry name" value="MALTOSE TRANSPORT SYSTEM PERMEASE-RELATED"/>
    <property type="match status" value="1"/>
</dbReference>
<dbReference type="GO" id="GO:0005886">
    <property type="term" value="C:plasma membrane"/>
    <property type="evidence" value="ECO:0007669"/>
    <property type="project" value="UniProtKB-SubCell"/>
</dbReference>
<dbReference type="InterPro" id="IPR000515">
    <property type="entry name" value="MetI-like"/>
</dbReference>
<keyword evidence="3 8" id="KW-0813">Transport</keyword>
<dbReference type="Proteomes" id="UP000322553">
    <property type="component" value="Chromosome"/>
</dbReference>
<dbReference type="STRING" id="657387.BH688_11570"/>
<organism evidence="9 10">
    <name type="scientific">Kushneria phosphatilytica</name>
    <dbReference type="NCBI Taxonomy" id="657387"/>
    <lineage>
        <taxon>Bacteria</taxon>
        <taxon>Pseudomonadati</taxon>
        <taxon>Pseudomonadota</taxon>
        <taxon>Gammaproteobacteria</taxon>
        <taxon>Oceanospirillales</taxon>
        <taxon>Halomonadaceae</taxon>
        <taxon>Kushneria</taxon>
    </lineage>
</organism>
<evidence type="ECO:0000256" key="7">
    <source>
        <dbReference type="ARBA" id="ARBA00023136"/>
    </source>
</evidence>
<accession>A0A1S1NTC6</accession>
<feature type="transmembrane region" description="Helical" evidence="8">
    <location>
        <begin position="9"/>
        <end position="32"/>
    </location>
</feature>